<feature type="compositionally biased region" description="Polar residues" evidence="1">
    <location>
        <begin position="1"/>
        <end position="12"/>
    </location>
</feature>
<dbReference type="Pfam" id="PF09848">
    <property type="entry name" value="SLFN-g3_helicase"/>
    <property type="match status" value="1"/>
</dbReference>
<feature type="compositionally biased region" description="Basic and acidic residues" evidence="1">
    <location>
        <begin position="13"/>
        <end position="23"/>
    </location>
</feature>
<gene>
    <name evidence="3" type="ORF">KASA_0K02244G</name>
</gene>
<sequence length="473" mass="55224">MTSDTTNTTSDGEPNHKKLKRDNAQELESASLNKLSNVKLSHEQTKLRDRILRFTRRHLISYNAKKSTKHSPAIFTIQGDAGTGKSVVLNSLFNTFQKLSIENDDPEDVLCGTKNYLVVNHPEMLKLYLRISKQFKYIKRGSLERPTSLINRLIKNNELADIIVVDEAHLLATSKDAFKKFYGNNQLEELLSLAKVLIVVYDHRQSLRMGCYWDDYSKNGASLSRLTQKIPETKRHWHELEKQFRVAAPPDVLEWIKIFTTTGKIPEFPRSVFENSETKKNKNSEKYDFKIWDDCGKMYEDLKLKNNKYGQCRVLSTYDFPYRLDGKDYYVECGKNFKVRWDRYQPRATLPWSERADSINEVGSVYTMQGFDLNYAAVILGRSIGYDENNDCLELKPELYDDRAGFTRKENIISPDTVKAKIIMNSLNVLLTRGVKGLYIYAYDSKLRKRLQKSMVKEKDDRFKHYNDRYFYD</sequence>
<evidence type="ECO:0000256" key="1">
    <source>
        <dbReference type="SAM" id="MobiDB-lite"/>
    </source>
</evidence>
<keyword evidence="4" id="KW-1185">Reference proteome</keyword>
<dbReference type="AlphaFoldDB" id="A0A1X7R7H1"/>
<protein>
    <recommendedName>
        <fullName evidence="2">Schlafen group 3-like DNA/RNA helicase domain-containing protein</fullName>
    </recommendedName>
</protein>
<evidence type="ECO:0000313" key="4">
    <source>
        <dbReference type="Proteomes" id="UP000196158"/>
    </source>
</evidence>
<dbReference type="InterPro" id="IPR027417">
    <property type="entry name" value="P-loop_NTPase"/>
</dbReference>
<feature type="region of interest" description="Disordered" evidence="1">
    <location>
        <begin position="1"/>
        <end position="23"/>
    </location>
</feature>
<dbReference type="Gene3D" id="3.40.50.300">
    <property type="entry name" value="P-loop containing nucleotide triphosphate hydrolases"/>
    <property type="match status" value="1"/>
</dbReference>
<proteinExistence type="predicted"/>
<reference evidence="3 4" key="1">
    <citation type="submission" date="2017-04" db="EMBL/GenBank/DDBJ databases">
        <authorList>
            <person name="Afonso C.L."/>
            <person name="Miller P.J."/>
            <person name="Scott M.A."/>
            <person name="Spackman E."/>
            <person name="Goraichik I."/>
            <person name="Dimitrov K.M."/>
            <person name="Suarez D.L."/>
            <person name="Swayne D.E."/>
        </authorList>
    </citation>
    <scope>NUCLEOTIDE SEQUENCE [LARGE SCALE GENOMIC DNA]</scope>
</reference>
<name>A0A1X7R7H1_9SACH</name>
<accession>A0A1X7R7H1</accession>
<evidence type="ECO:0000313" key="3">
    <source>
        <dbReference type="EMBL" id="SMN21554.1"/>
    </source>
</evidence>
<evidence type="ECO:0000259" key="2">
    <source>
        <dbReference type="Pfam" id="PF09848"/>
    </source>
</evidence>
<organism evidence="3 4">
    <name type="scientific">Maudiozyma saulgeensis</name>
    <dbReference type="NCBI Taxonomy" id="1789683"/>
    <lineage>
        <taxon>Eukaryota</taxon>
        <taxon>Fungi</taxon>
        <taxon>Dikarya</taxon>
        <taxon>Ascomycota</taxon>
        <taxon>Saccharomycotina</taxon>
        <taxon>Saccharomycetes</taxon>
        <taxon>Saccharomycetales</taxon>
        <taxon>Saccharomycetaceae</taxon>
        <taxon>Maudiozyma</taxon>
    </lineage>
</organism>
<dbReference type="OrthoDB" id="411123at2759"/>
<feature type="domain" description="Schlafen group 3-like DNA/RNA helicase" evidence="2">
    <location>
        <begin position="73"/>
        <end position="444"/>
    </location>
</feature>
<dbReference type="InterPro" id="IPR018647">
    <property type="entry name" value="SLFN_3-like_DNA/RNA_helicase"/>
</dbReference>
<dbReference type="SUPFAM" id="SSF52540">
    <property type="entry name" value="P-loop containing nucleoside triphosphate hydrolases"/>
    <property type="match status" value="1"/>
</dbReference>
<dbReference type="Proteomes" id="UP000196158">
    <property type="component" value="Unassembled WGS sequence"/>
</dbReference>
<dbReference type="EMBL" id="FXLY01000008">
    <property type="protein sequence ID" value="SMN21554.1"/>
    <property type="molecule type" value="Genomic_DNA"/>
</dbReference>